<keyword evidence="1" id="KW-0812">Transmembrane</keyword>
<dbReference type="Proteomes" id="UP000265926">
    <property type="component" value="Unassembled WGS sequence"/>
</dbReference>
<protein>
    <submittedName>
        <fullName evidence="2">DUF4293 family protein</fullName>
    </submittedName>
</protein>
<organism evidence="2 3">
    <name type="scientific">Maribellus luteus</name>
    <dbReference type="NCBI Taxonomy" id="2305463"/>
    <lineage>
        <taxon>Bacteria</taxon>
        <taxon>Pseudomonadati</taxon>
        <taxon>Bacteroidota</taxon>
        <taxon>Bacteroidia</taxon>
        <taxon>Marinilabiliales</taxon>
        <taxon>Prolixibacteraceae</taxon>
        <taxon>Maribellus</taxon>
    </lineage>
</organism>
<dbReference type="Pfam" id="PF14126">
    <property type="entry name" value="DUF4293"/>
    <property type="match status" value="1"/>
</dbReference>
<feature type="transmembrane region" description="Helical" evidence="1">
    <location>
        <begin position="114"/>
        <end position="133"/>
    </location>
</feature>
<dbReference type="InterPro" id="IPR025635">
    <property type="entry name" value="DUF4293"/>
</dbReference>
<dbReference type="AlphaFoldDB" id="A0A399SWG6"/>
<comment type="caution">
    <text evidence="2">The sequence shown here is derived from an EMBL/GenBank/DDBJ whole genome shotgun (WGS) entry which is preliminary data.</text>
</comment>
<evidence type="ECO:0000256" key="1">
    <source>
        <dbReference type="SAM" id="Phobius"/>
    </source>
</evidence>
<gene>
    <name evidence="2" type="ORF">D1614_16490</name>
</gene>
<feature type="transmembrane region" description="Helical" evidence="1">
    <location>
        <begin position="80"/>
        <end position="102"/>
    </location>
</feature>
<feature type="transmembrane region" description="Helical" evidence="1">
    <location>
        <begin position="7"/>
        <end position="26"/>
    </location>
</feature>
<keyword evidence="1" id="KW-1133">Transmembrane helix</keyword>
<keyword evidence="3" id="KW-1185">Reference proteome</keyword>
<accession>A0A399SWG6</accession>
<evidence type="ECO:0000313" key="3">
    <source>
        <dbReference type="Proteomes" id="UP000265926"/>
    </source>
</evidence>
<proteinExistence type="predicted"/>
<dbReference type="OrthoDB" id="594989at2"/>
<feature type="transmembrane region" description="Helical" evidence="1">
    <location>
        <begin position="53"/>
        <end position="73"/>
    </location>
</feature>
<dbReference type="RefSeq" id="WP_119439071.1">
    <property type="nucleotide sequence ID" value="NZ_QWGR01000010.1"/>
</dbReference>
<keyword evidence="1" id="KW-0472">Membrane</keyword>
<reference evidence="2 3" key="1">
    <citation type="submission" date="2018-08" db="EMBL/GenBank/DDBJ databases">
        <title>Pallidiluteibacterium maritimus gen. nov., sp. nov., isolated from coastal sediment.</title>
        <authorList>
            <person name="Zhou L.Y."/>
        </authorList>
    </citation>
    <scope>NUCLEOTIDE SEQUENCE [LARGE SCALE GENOMIC DNA]</scope>
    <source>
        <strain evidence="2 3">XSD2</strain>
    </source>
</reference>
<name>A0A399SWG6_9BACT</name>
<sequence length="147" mass="16552">MIQRIQTVYILIAEVLIVTLFGLKLADLSVNGELLEFYAKGIMNGQESVFNGLPILIFIGLITLLHVVILFMYKKRVSQIRLLVFTIILLLGLFGMFFYFAYAGFDGAQVAFKIPVAFPVVAVILDWLAIRAIGKDEALIRSLNRLR</sequence>
<dbReference type="EMBL" id="QWGR01000010">
    <property type="protein sequence ID" value="RIJ47032.1"/>
    <property type="molecule type" value="Genomic_DNA"/>
</dbReference>
<evidence type="ECO:0000313" key="2">
    <source>
        <dbReference type="EMBL" id="RIJ47032.1"/>
    </source>
</evidence>